<keyword evidence="5" id="KW-1015">Disulfide bond</keyword>
<evidence type="ECO:0000256" key="3">
    <source>
        <dbReference type="ARBA" id="ARBA00022514"/>
    </source>
</evidence>
<dbReference type="EMBL" id="ABDC03019950">
    <property type="status" value="NOT_ANNOTATED_CDS"/>
    <property type="molecule type" value="Genomic_DNA"/>
</dbReference>
<comment type="subcellular location">
    <subcellularLocation>
        <location evidence="7">Secreted</location>
    </subcellularLocation>
</comment>
<reference evidence="9" key="3">
    <citation type="submission" date="2025-09" db="UniProtKB">
        <authorList>
            <consortium name="Ensembl"/>
        </authorList>
    </citation>
    <scope>IDENTIFICATION</scope>
</reference>
<dbReference type="SMART" id="SM00199">
    <property type="entry name" value="SCY"/>
    <property type="match status" value="1"/>
</dbReference>
<dbReference type="Ensembl" id="ENSMICT00000059396.1">
    <property type="protein sequence ID" value="ENSMICP00000050304.1"/>
    <property type="gene ID" value="ENSMICG00000042374.1"/>
</dbReference>
<keyword evidence="10" id="KW-1185">Reference proteome</keyword>
<dbReference type="Pfam" id="PF00048">
    <property type="entry name" value="IL8"/>
    <property type="match status" value="1"/>
</dbReference>
<evidence type="ECO:0000256" key="6">
    <source>
        <dbReference type="ARBA" id="ARBA00023180"/>
    </source>
</evidence>
<accession>A0A8C5YGA6</accession>
<dbReference type="GO" id="GO:0007204">
    <property type="term" value="P:positive regulation of cytosolic calcium ion concentration"/>
    <property type="evidence" value="ECO:0007669"/>
    <property type="project" value="Ensembl"/>
</dbReference>
<keyword evidence="3 7" id="KW-0202">Cytokine</keyword>
<dbReference type="PROSITE" id="PS00472">
    <property type="entry name" value="SMALL_CYTOKINES_CC"/>
    <property type="match status" value="1"/>
</dbReference>
<evidence type="ECO:0000256" key="2">
    <source>
        <dbReference type="ARBA" id="ARBA00022500"/>
    </source>
</evidence>
<dbReference type="Gene3D" id="2.40.50.40">
    <property type="match status" value="1"/>
</dbReference>
<dbReference type="GO" id="GO:0008009">
    <property type="term" value="F:chemokine activity"/>
    <property type="evidence" value="ECO:0007669"/>
    <property type="project" value="Ensembl"/>
</dbReference>
<dbReference type="Proteomes" id="UP000694394">
    <property type="component" value="Chromosome 16"/>
</dbReference>
<reference evidence="9" key="2">
    <citation type="submission" date="2025-08" db="UniProtKB">
        <authorList>
            <consortium name="Ensembl"/>
        </authorList>
    </citation>
    <scope>IDENTIFICATION</scope>
</reference>
<sequence length="90" mass="10172">MKLIATALACLLLAGMWPHHVDSKSMLVSSANCCFSFVERRIPRKLIQCHRRTSSTCPYDGLIFQLKGGRQSCAWKTLGWVQAYLQSVKK</sequence>
<dbReference type="CDD" id="cd00272">
    <property type="entry name" value="Chemokine_CC"/>
    <property type="match status" value="1"/>
</dbReference>
<keyword evidence="2 7" id="KW-0145">Chemotaxis</keyword>
<evidence type="ECO:0000313" key="10">
    <source>
        <dbReference type="Proteomes" id="UP000694394"/>
    </source>
</evidence>
<evidence type="ECO:0000259" key="8">
    <source>
        <dbReference type="SMART" id="SM00199"/>
    </source>
</evidence>
<dbReference type="AlphaFoldDB" id="A0A8C5YGA6"/>
<feature type="chain" id="PRO_5034381458" description="C-C motif chemokine" evidence="7">
    <location>
        <begin position="24"/>
        <end position="90"/>
    </location>
</feature>
<dbReference type="PANTHER" id="PTHR12015:SF5">
    <property type="entry name" value="C-C MOTIF CHEMOKINE 1"/>
    <property type="match status" value="1"/>
</dbReference>
<evidence type="ECO:0000313" key="9">
    <source>
        <dbReference type="Ensembl" id="ENSMICP00000050304.1"/>
    </source>
</evidence>
<dbReference type="SUPFAM" id="SSF54117">
    <property type="entry name" value="Interleukin 8-like chemokines"/>
    <property type="match status" value="1"/>
</dbReference>
<feature type="domain" description="Chemokine interleukin-8-like" evidence="8">
    <location>
        <begin position="30"/>
        <end position="88"/>
    </location>
</feature>
<keyword evidence="6" id="KW-0325">Glycoprotein</keyword>
<organism evidence="9 10">
    <name type="scientific">Microcebus murinus</name>
    <name type="common">Gray mouse lemur</name>
    <name type="synonym">Lemur murinus</name>
    <dbReference type="NCBI Taxonomy" id="30608"/>
    <lineage>
        <taxon>Eukaryota</taxon>
        <taxon>Metazoa</taxon>
        <taxon>Chordata</taxon>
        <taxon>Craniata</taxon>
        <taxon>Vertebrata</taxon>
        <taxon>Euteleostomi</taxon>
        <taxon>Mammalia</taxon>
        <taxon>Eutheria</taxon>
        <taxon>Euarchontoglires</taxon>
        <taxon>Primates</taxon>
        <taxon>Strepsirrhini</taxon>
        <taxon>Lemuriformes</taxon>
        <taxon>Cheirogaleidae</taxon>
        <taxon>Microcebus</taxon>
    </lineage>
</organism>
<dbReference type="GO" id="GO:0090026">
    <property type="term" value="P:positive regulation of monocyte chemotaxis"/>
    <property type="evidence" value="ECO:0007669"/>
    <property type="project" value="Ensembl"/>
</dbReference>
<dbReference type="GeneTree" id="ENSGT01100000263482"/>
<keyword evidence="7" id="KW-0964">Secreted</keyword>
<reference evidence="9" key="1">
    <citation type="submission" date="2016-12" db="EMBL/GenBank/DDBJ databases">
        <title>Mouse lemur reference genome and diversity panel.</title>
        <authorList>
            <person name="Harris R."/>
            <person name="Larsen P."/>
            <person name="Liu Y."/>
            <person name="Hughes D.S."/>
            <person name="Murali S."/>
            <person name="Raveendran M."/>
            <person name="Korchina V."/>
            <person name="Wang M."/>
            <person name="Jhangiani S."/>
            <person name="Bandaranaike D."/>
            <person name="Bellair M."/>
            <person name="Blankenburg K."/>
            <person name="Chao H."/>
            <person name="Dahdouli M."/>
            <person name="Dinh H."/>
            <person name="Doddapaneni H."/>
            <person name="English A."/>
            <person name="Firestine M."/>
            <person name="Gnanaolivu R."/>
            <person name="Gross S."/>
            <person name="Hernandez B."/>
            <person name="Javaid M."/>
            <person name="Jayaseelan J."/>
            <person name="Jones J."/>
            <person name="Khan Z."/>
            <person name="Kovar C."/>
            <person name="Kurapati P."/>
            <person name="Le B."/>
            <person name="Lee S."/>
            <person name="Li M."/>
            <person name="Mathew T."/>
            <person name="Narasimhan A."/>
            <person name="Ngo D."/>
            <person name="Nguyen L."/>
            <person name="Okwuonu G."/>
            <person name="Ongeri F."/>
            <person name="Osuji N."/>
            <person name="Pu L.-L."/>
            <person name="Puazo M."/>
            <person name="Quiroz J."/>
            <person name="Raj R."/>
            <person name="Rajbhandari K."/>
            <person name="Reid J.G."/>
            <person name="Santibanez J."/>
            <person name="Sexton D."/>
            <person name="Skinner E."/>
            <person name="Vee V."/>
            <person name="Weissenberger G."/>
            <person name="Wu Y."/>
            <person name="Xin Y."/>
            <person name="Han Y."/>
            <person name="Campbell C."/>
            <person name="Brown A."/>
            <person name="Sullivan B."/>
            <person name="Shelton J."/>
            <person name="Brown S."/>
            <person name="Dudchenko O."/>
            <person name="Machol I."/>
            <person name="Durand N."/>
            <person name="Shamim M."/>
            <person name="Lieberman A."/>
            <person name="Muzny D.M."/>
            <person name="Richards S."/>
            <person name="Yoder A."/>
            <person name="Worley K.C."/>
            <person name="Rogers J."/>
            <person name="Gibbs R.A."/>
        </authorList>
    </citation>
    <scope>NUCLEOTIDE SEQUENCE [LARGE SCALE GENOMIC DNA]</scope>
</reference>
<evidence type="ECO:0000256" key="1">
    <source>
        <dbReference type="ARBA" id="ARBA00010868"/>
    </source>
</evidence>
<dbReference type="InterPro" id="IPR000827">
    <property type="entry name" value="Chemokine_CC_CS"/>
</dbReference>
<dbReference type="GO" id="GO:0032740">
    <property type="term" value="P:positive regulation of interleukin-17 production"/>
    <property type="evidence" value="ECO:0007669"/>
    <property type="project" value="Ensembl"/>
</dbReference>
<comment type="similarity">
    <text evidence="1 7">Belongs to the intercrine beta (chemokine CC) family.</text>
</comment>
<dbReference type="FunFam" id="2.40.50.40:FF:000033">
    <property type="entry name" value="C-C motif chemokine 1"/>
    <property type="match status" value="1"/>
</dbReference>
<feature type="signal peptide" evidence="7">
    <location>
        <begin position="1"/>
        <end position="23"/>
    </location>
</feature>
<dbReference type="InterPro" id="IPR039809">
    <property type="entry name" value="Chemokine_b/g/d"/>
</dbReference>
<name>A0A8C5YGA6_MICMU</name>
<dbReference type="GO" id="GO:0050729">
    <property type="term" value="P:positive regulation of inflammatory response"/>
    <property type="evidence" value="ECO:0007669"/>
    <property type="project" value="Ensembl"/>
</dbReference>
<gene>
    <name evidence="9" type="primary">CCL1</name>
</gene>
<dbReference type="GO" id="GO:0070098">
    <property type="term" value="P:chemokine-mediated signaling pathway"/>
    <property type="evidence" value="ECO:0007669"/>
    <property type="project" value="TreeGrafter"/>
</dbReference>
<dbReference type="GO" id="GO:0005615">
    <property type="term" value="C:extracellular space"/>
    <property type="evidence" value="ECO:0007669"/>
    <property type="project" value="UniProtKB-KW"/>
</dbReference>
<dbReference type="InterPro" id="IPR036048">
    <property type="entry name" value="Interleukin_8-like_sf"/>
</dbReference>
<evidence type="ECO:0000256" key="7">
    <source>
        <dbReference type="RuleBase" id="RU361150"/>
    </source>
</evidence>
<evidence type="ECO:0000256" key="5">
    <source>
        <dbReference type="ARBA" id="ARBA00023157"/>
    </source>
</evidence>
<dbReference type="PANTHER" id="PTHR12015">
    <property type="entry name" value="SMALL INDUCIBLE CYTOKINE A"/>
    <property type="match status" value="1"/>
</dbReference>
<dbReference type="GO" id="GO:0048245">
    <property type="term" value="P:eosinophil chemotaxis"/>
    <property type="evidence" value="ECO:0007669"/>
    <property type="project" value="TreeGrafter"/>
</dbReference>
<dbReference type="GO" id="GO:0006954">
    <property type="term" value="P:inflammatory response"/>
    <property type="evidence" value="ECO:0007669"/>
    <property type="project" value="TreeGrafter"/>
</dbReference>
<proteinExistence type="inferred from homology"/>
<evidence type="ECO:0000256" key="4">
    <source>
        <dbReference type="ARBA" id="ARBA00022729"/>
    </source>
</evidence>
<dbReference type="GO" id="GO:0061844">
    <property type="term" value="P:antimicrobial humoral immune response mediated by antimicrobial peptide"/>
    <property type="evidence" value="ECO:0007669"/>
    <property type="project" value="TreeGrafter"/>
</dbReference>
<keyword evidence="4 7" id="KW-0732">Signal</keyword>
<protein>
    <recommendedName>
        <fullName evidence="7">C-C motif chemokine</fullName>
    </recommendedName>
</protein>
<dbReference type="GO" id="GO:0048020">
    <property type="term" value="F:CCR chemokine receptor binding"/>
    <property type="evidence" value="ECO:0007669"/>
    <property type="project" value="TreeGrafter"/>
</dbReference>
<dbReference type="InterPro" id="IPR001811">
    <property type="entry name" value="Chemokine_IL8-like_dom"/>
</dbReference>